<feature type="compositionally biased region" description="Polar residues" evidence="1">
    <location>
        <begin position="9"/>
        <end position="21"/>
    </location>
</feature>
<evidence type="ECO:0000313" key="2">
    <source>
        <dbReference type="EMBL" id="JAH88750.1"/>
    </source>
</evidence>
<dbReference type="AlphaFoldDB" id="A0A0E9WGS4"/>
<accession>A0A0E9WGS4</accession>
<reference evidence="2" key="2">
    <citation type="journal article" date="2015" name="Fish Shellfish Immunol.">
        <title>Early steps in the European eel (Anguilla anguilla)-Vibrio vulnificus interaction in the gills: Role of the RtxA13 toxin.</title>
        <authorList>
            <person name="Callol A."/>
            <person name="Pajuelo D."/>
            <person name="Ebbesson L."/>
            <person name="Teles M."/>
            <person name="MacKenzie S."/>
            <person name="Amaro C."/>
        </authorList>
    </citation>
    <scope>NUCLEOTIDE SEQUENCE</scope>
</reference>
<sequence>MKMVRERTSAQVETTSLQKQVRVSRRPQMPTQPSNGQHIPRLENCLHLDSTSVVVT</sequence>
<organism evidence="2">
    <name type="scientific">Anguilla anguilla</name>
    <name type="common">European freshwater eel</name>
    <name type="synonym">Muraena anguilla</name>
    <dbReference type="NCBI Taxonomy" id="7936"/>
    <lineage>
        <taxon>Eukaryota</taxon>
        <taxon>Metazoa</taxon>
        <taxon>Chordata</taxon>
        <taxon>Craniata</taxon>
        <taxon>Vertebrata</taxon>
        <taxon>Euteleostomi</taxon>
        <taxon>Actinopterygii</taxon>
        <taxon>Neopterygii</taxon>
        <taxon>Teleostei</taxon>
        <taxon>Anguilliformes</taxon>
        <taxon>Anguillidae</taxon>
        <taxon>Anguilla</taxon>
    </lineage>
</organism>
<feature type="region of interest" description="Disordered" evidence="1">
    <location>
        <begin position="1"/>
        <end position="39"/>
    </location>
</feature>
<evidence type="ECO:0000256" key="1">
    <source>
        <dbReference type="SAM" id="MobiDB-lite"/>
    </source>
</evidence>
<dbReference type="EMBL" id="GBXM01019827">
    <property type="protein sequence ID" value="JAH88750.1"/>
    <property type="molecule type" value="Transcribed_RNA"/>
</dbReference>
<name>A0A0E9WGS4_ANGAN</name>
<proteinExistence type="predicted"/>
<protein>
    <submittedName>
        <fullName evidence="2">Uncharacterized protein</fullName>
    </submittedName>
</protein>
<reference evidence="2" key="1">
    <citation type="submission" date="2014-11" db="EMBL/GenBank/DDBJ databases">
        <authorList>
            <person name="Amaro Gonzalez C."/>
        </authorList>
    </citation>
    <scope>NUCLEOTIDE SEQUENCE</scope>
</reference>